<dbReference type="InterPro" id="IPR032466">
    <property type="entry name" value="Metal_Hydrolase"/>
</dbReference>
<sequence length="504" mass="56282">MIDLLLINGTLITMNKERSIIYGGAVAVHHGKILDVGLTAVLEVKYEAKQLIDCKHHCILPGLIDVHGHGGHSMFKTIAMDNLEQWIPIMTNTYNHYVTDDFWYYEGKVSALERLKAGITTGVSVIGSTPRADDPIFALNHAKAYNEVGIRNVVCTGPANPKWPKLYSRWKNGKRITKEVDYQDVLKGTEAVVEALNHANDDRTRAFVTPFVIVTSIEGSGPTPPSRLHQLTDHDRYQARKIREIANKYKTRIHSDAFGGMIHMAIQDKDYALLGPDVHLQHCRGISFDEVKILADTGTNVSTSASITQMTARTPIVELIELGATVAISTDGTSPSTSFDLFQAMRKTQLIHQAAMRDEHYLPPGKLLEMVTIDAAKCIGWDDELGSIEIGKKADIITVNMKQAHLTPETMHIHRLVYQAVGNDVNHVIVDGKVLMTDRNVTTVEENQLIEEANAEALETIERAGLEKYMTPTKYFWGSTRAYVDEKRFDEADYVFAITEEELT</sequence>
<keyword evidence="2" id="KW-0378">Hydrolase</keyword>
<dbReference type="GO" id="GO:0016787">
    <property type="term" value="F:hydrolase activity"/>
    <property type="evidence" value="ECO:0007669"/>
    <property type="project" value="UniProtKB-KW"/>
</dbReference>
<keyword evidence="3" id="KW-1185">Reference proteome</keyword>
<dbReference type="InterPro" id="IPR006680">
    <property type="entry name" value="Amidohydro-rel"/>
</dbReference>
<protein>
    <submittedName>
        <fullName evidence="2">Hydrolase</fullName>
    </submittedName>
</protein>
<gene>
    <name evidence="2" type="ORF">AJGP001_17050</name>
</gene>
<dbReference type="PANTHER" id="PTHR43794">
    <property type="entry name" value="AMINOHYDROLASE SSNA-RELATED"/>
    <property type="match status" value="1"/>
</dbReference>
<dbReference type="InterPro" id="IPR050287">
    <property type="entry name" value="MTA/SAH_deaminase"/>
</dbReference>
<reference evidence="2 3" key="1">
    <citation type="submission" date="2017-01" db="EMBL/GenBank/DDBJ databases">
        <title>Planococcus faecalis genome complete sequence.</title>
        <authorList>
            <person name="Lee P.C."/>
        </authorList>
    </citation>
    <scope>NUCLEOTIDE SEQUENCE [LARGE SCALE GENOMIC DNA]</scope>
    <source>
        <strain evidence="2 3">AJ003</strain>
    </source>
</reference>
<dbReference type="PANTHER" id="PTHR43794:SF5">
    <property type="entry name" value="CHLOROHYDROLASE FAMILY PROTEIN"/>
    <property type="match status" value="1"/>
</dbReference>
<dbReference type="Gene3D" id="2.30.40.10">
    <property type="entry name" value="Urease, subunit C, domain 1"/>
    <property type="match status" value="1"/>
</dbReference>
<name>A0ABM6IX18_9BACL</name>
<dbReference type="SUPFAM" id="SSF51338">
    <property type="entry name" value="Composite domain of metallo-dependent hydrolases"/>
    <property type="match status" value="1"/>
</dbReference>
<dbReference type="Proteomes" id="UP000189661">
    <property type="component" value="Chromosome"/>
</dbReference>
<accession>A0ABM6IX18</accession>
<organism evidence="2 3">
    <name type="scientific">Planococcus faecalis</name>
    <dbReference type="NCBI Taxonomy" id="1598147"/>
    <lineage>
        <taxon>Bacteria</taxon>
        <taxon>Bacillati</taxon>
        <taxon>Bacillota</taxon>
        <taxon>Bacilli</taxon>
        <taxon>Bacillales</taxon>
        <taxon>Caryophanaceae</taxon>
        <taxon>Planococcus</taxon>
    </lineage>
</organism>
<feature type="domain" description="Amidohydrolase-related" evidence="1">
    <location>
        <begin position="59"/>
        <end position="434"/>
    </location>
</feature>
<evidence type="ECO:0000313" key="3">
    <source>
        <dbReference type="Proteomes" id="UP000189661"/>
    </source>
</evidence>
<dbReference type="EMBL" id="CP019401">
    <property type="protein sequence ID" value="AQU80892.1"/>
    <property type="molecule type" value="Genomic_DNA"/>
</dbReference>
<dbReference type="Gene3D" id="3.20.20.140">
    <property type="entry name" value="Metal-dependent hydrolases"/>
    <property type="match status" value="1"/>
</dbReference>
<evidence type="ECO:0000259" key="1">
    <source>
        <dbReference type="Pfam" id="PF01979"/>
    </source>
</evidence>
<dbReference type="SUPFAM" id="SSF51556">
    <property type="entry name" value="Metallo-dependent hydrolases"/>
    <property type="match status" value="1"/>
</dbReference>
<dbReference type="Pfam" id="PF01979">
    <property type="entry name" value="Amidohydro_1"/>
    <property type="match status" value="1"/>
</dbReference>
<dbReference type="RefSeq" id="WP_078080800.1">
    <property type="nucleotide sequence ID" value="NZ_CP019401.1"/>
</dbReference>
<dbReference type="InterPro" id="IPR011059">
    <property type="entry name" value="Metal-dep_hydrolase_composite"/>
</dbReference>
<evidence type="ECO:0000313" key="2">
    <source>
        <dbReference type="EMBL" id="AQU80892.1"/>
    </source>
</evidence>
<proteinExistence type="predicted"/>